<gene>
    <name evidence="6" type="ORF">CMC5_076830</name>
</gene>
<dbReference type="Proteomes" id="UP000067626">
    <property type="component" value="Chromosome"/>
</dbReference>
<dbReference type="RefSeq" id="WP_050434913.1">
    <property type="nucleotide sequence ID" value="NZ_CP012159.1"/>
</dbReference>
<dbReference type="Gene3D" id="2.60.120.380">
    <property type="match status" value="1"/>
</dbReference>
<evidence type="ECO:0000256" key="1">
    <source>
        <dbReference type="ARBA" id="ARBA00022729"/>
    </source>
</evidence>
<evidence type="ECO:0000256" key="3">
    <source>
        <dbReference type="ARBA" id="ARBA00023157"/>
    </source>
</evidence>
<dbReference type="NCBIfam" id="TIGR02232">
    <property type="entry name" value="myxo_disulf_rpt"/>
    <property type="match status" value="1"/>
</dbReference>
<dbReference type="InterPro" id="IPR011936">
    <property type="entry name" value="Myxo_disulph_rpt"/>
</dbReference>
<evidence type="ECO:0008006" key="8">
    <source>
        <dbReference type="Google" id="ProtNLM"/>
    </source>
</evidence>
<evidence type="ECO:0000256" key="4">
    <source>
        <dbReference type="SAM" id="MobiDB-lite"/>
    </source>
</evidence>
<protein>
    <recommendedName>
        <fullName evidence="8">Peptidase C-terminal archaeal/bacterial domain-containing protein</fullName>
    </recommendedName>
</protein>
<accession>A0A0K1ERI3</accession>
<name>A0A0K1ERI3_CHOCO</name>
<feature type="compositionally biased region" description="Gly residues" evidence="4">
    <location>
        <begin position="33"/>
        <end position="79"/>
    </location>
</feature>
<keyword evidence="3" id="KW-1015">Disulfide bond</keyword>
<dbReference type="AlphaFoldDB" id="A0A0K1ERI3"/>
<organism evidence="6 7">
    <name type="scientific">Chondromyces crocatus</name>
    <dbReference type="NCBI Taxonomy" id="52"/>
    <lineage>
        <taxon>Bacteria</taxon>
        <taxon>Pseudomonadati</taxon>
        <taxon>Myxococcota</taxon>
        <taxon>Polyangia</taxon>
        <taxon>Polyangiales</taxon>
        <taxon>Polyangiaceae</taxon>
        <taxon>Chondromyces</taxon>
    </lineage>
</organism>
<reference evidence="6 7" key="1">
    <citation type="submission" date="2015-07" db="EMBL/GenBank/DDBJ databases">
        <title>Genome analysis of myxobacterium Chondromyces crocatus Cm c5 reveals a high potential for natural compound synthesis and the genetic basis for the loss of fruiting body formation.</title>
        <authorList>
            <person name="Zaburannyi N."/>
            <person name="Bunk B."/>
            <person name="Maier J."/>
            <person name="Overmann J."/>
            <person name="Mueller R."/>
        </authorList>
    </citation>
    <scope>NUCLEOTIDE SEQUENCE [LARGE SCALE GENOMIC DNA]</scope>
    <source>
        <strain evidence="6 7">Cm c5</strain>
    </source>
</reference>
<keyword evidence="7" id="KW-1185">Reference proteome</keyword>
<evidence type="ECO:0000256" key="5">
    <source>
        <dbReference type="SAM" id="SignalP"/>
    </source>
</evidence>
<dbReference type="KEGG" id="ccro:CMC5_076830"/>
<feature type="signal peptide" evidence="5">
    <location>
        <begin position="1"/>
        <end position="20"/>
    </location>
</feature>
<evidence type="ECO:0000313" key="6">
    <source>
        <dbReference type="EMBL" id="AKT43451.1"/>
    </source>
</evidence>
<dbReference type="OrthoDB" id="5495445at2"/>
<sequence>MQTRILLPLTAALVAASLHAGCLQNKLPLPDGDGGGGEGAGTTTGEGGDGTGGTAGAGQGGTDNSGGAGGGTGGSGGDTGTDTCPGDAFDISLGVPLTLGGTTTGFVDDYTSYCGTGTGSGPDTVYQFTPTSAGTMTVELTSFGDLNGVLYAQDVCGGPSFYCSDRGTGIETLSFDAQVGEPYYIVVDGRDQTEGAYTLSARLDPAVCGDGVINAPQEECDFGDTNPGDGCDATCQFEIPTDDSDTCPGQLHQASISSPLVINSFTTGYTDDYTSCGALPGSPDRVFAVFASSSGTMTVTLPNLGAAGGGFDGVLAAWGGSCDAGNANAPSYLGCSDGMVASDEETLSFAVTAGSVYFIVVDGYASYSFGNFTLTVTIT</sequence>
<dbReference type="EMBL" id="CP012159">
    <property type="protein sequence ID" value="AKT43451.1"/>
    <property type="molecule type" value="Genomic_DNA"/>
</dbReference>
<proteinExistence type="predicted"/>
<feature type="chain" id="PRO_5005459892" description="Peptidase C-terminal archaeal/bacterial domain-containing protein" evidence="5">
    <location>
        <begin position="21"/>
        <end position="379"/>
    </location>
</feature>
<evidence type="ECO:0000313" key="7">
    <source>
        <dbReference type="Proteomes" id="UP000067626"/>
    </source>
</evidence>
<keyword evidence="2" id="KW-0677">Repeat</keyword>
<keyword evidence="1 5" id="KW-0732">Signal</keyword>
<feature type="region of interest" description="Disordered" evidence="4">
    <location>
        <begin position="33"/>
        <end position="83"/>
    </location>
</feature>
<evidence type="ECO:0000256" key="2">
    <source>
        <dbReference type="ARBA" id="ARBA00022737"/>
    </source>
</evidence>